<gene>
    <name evidence="3" type="ORF">PNOK_0732600</name>
</gene>
<proteinExistence type="predicted"/>
<protein>
    <recommendedName>
        <fullName evidence="2">DUF6533 domain-containing protein</fullName>
    </recommendedName>
</protein>
<evidence type="ECO:0000259" key="2">
    <source>
        <dbReference type="Pfam" id="PF20151"/>
    </source>
</evidence>
<keyword evidence="4" id="KW-1185">Reference proteome</keyword>
<feature type="domain" description="DUF6533" evidence="2">
    <location>
        <begin position="43"/>
        <end position="87"/>
    </location>
</feature>
<evidence type="ECO:0000313" key="4">
    <source>
        <dbReference type="Proteomes" id="UP000217199"/>
    </source>
</evidence>
<dbReference type="InParanoid" id="A0A286UCD2"/>
<dbReference type="Proteomes" id="UP000217199">
    <property type="component" value="Unassembled WGS sequence"/>
</dbReference>
<dbReference type="InterPro" id="IPR045340">
    <property type="entry name" value="DUF6533"/>
</dbReference>
<keyword evidence="1" id="KW-1133">Transmembrane helix</keyword>
<organism evidence="3 4">
    <name type="scientific">Pyrrhoderma noxium</name>
    <dbReference type="NCBI Taxonomy" id="2282107"/>
    <lineage>
        <taxon>Eukaryota</taxon>
        <taxon>Fungi</taxon>
        <taxon>Dikarya</taxon>
        <taxon>Basidiomycota</taxon>
        <taxon>Agaricomycotina</taxon>
        <taxon>Agaricomycetes</taxon>
        <taxon>Hymenochaetales</taxon>
        <taxon>Hymenochaetaceae</taxon>
        <taxon>Pyrrhoderma</taxon>
    </lineage>
</organism>
<evidence type="ECO:0000313" key="3">
    <source>
        <dbReference type="EMBL" id="PAV17262.1"/>
    </source>
</evidence>
<keyword evidence="1" id="KW-0812">Transmembrane</keyword>
<sequence>MIDSTVGSHNPSPQIMILSPPCYLHHTSFQDYALYQERNTDLYCRVALATLLVYYTVLTFGDEINLFWTHFKYFNCVFILNRYIGLLSVVIEMQLLIFTAPEEL</sequence>
<reference evidence="3 4" key="1">
    <citation type="journal article" date="2017" name="Mol. Ecol.">
        <title>Comparative and population genomic landscape of Phellinus noxius: A hypervariable fungus causing root rot in trees.</title>
        <authorList>
            <person name="Chung C.L."/>
            <person name="Lee T.J."/>
            <person name="Akiba M."/>
            <person name="Lee H.H."/>
            <person name="Kuo T.H."/>
            <person name="Liu D."/>
            <person name="Ke H.M."/>
            <person name="Yokoi T."/>
            <person name="Roa M.B."/>
            <person name="Lu M.J."/>
            <person name="Chang Y.Y."/>
            <person name="Ann P.J."/>
            <person name="Tsai J.N."/>
            <person name="Chen C.Y."/>
            <person name="Tzean S.S."/>
            <person name="Ota Y."/>
            <person name="Hattori T."/>
            <person name="Sahashi N."/>
            <person name="Liou R.F."/>
            <person name="Kikuchi T."/>
            <person name="Tsai I.J."/>
        </authorList>
    </citation>
    <scope>NUCLEOTIDE SEQUENCE [LARGE SCALE GENOMIC DNA]</scope>
    <source>
        <strain evidence="3 4">FFPRI411160</strain>
    </source>
</reference>
<accession>A0A286UCD2</accession>
<dbReference type="Pfam" id="PF20151">
    <property type="entry name" value="DUF6533"/>
    <property type="match status" value="1"/>
</dbReference>
<name>A0A286UCD2_9AGAM</name>
<dbReference type="AlphaFoldDB" id="A0A286UCD2"/>
<evidence type="ECO:0000256" key="1">
    <source>
        <dbReference type="SAM" id="Phobius"/>
    </source>
</evidence>
<keyword evidence="1" id="KW-0472">Membrane</keyword>
<feature type="transmembrane region" description="Helical" evidence="1">
    <location>
        <begin position="42"/>
        <end position="60"/>
    </location>
</feature>
<feature type="transmembrane region" description="Helical" evidence="1">
    <location>
        <begin position="80"/>
        <end position="100"/>
    </location>
</feature>
<dbReference type="EMBL" id="NBII01000007">
    <property type="protein sequence ID" value="PAV17262.1"/>
    <property type="molecule type" value="Genomic_DNA"/>
</dbReference>
<comment type="caution">
    <text evidence="3">The sequence shown here is derived from an EMBL/GenBank/DDBJ whole genome shotgun (WGS) entry which is preliminary data.</text>
</comment>